<proteinExistence type="predicted"/>
<evidence type="ECO:0000256" key="1">
    <source>
        <dbReference type="SAM" id="MobiDB-lite"/>
    </source>
</evidence>
<dbReference type="Gene3D" id="3.40.50.10610">
    <property type="entry name" value="ABC-type transport auxiliary lipoprotein component"/>
    <property type="match status" value="1"/>
</dbReference>
<dbReference type="AlphaFoldDB" id="A0A6N6VES2"/>
<reference evidence="2 3" key="1">
    <citation type="submission" date="2019-09" db="EMBL/GenBank/DDBJ databases">
        <title>Parvibaculum sedimenti sp. nov., isolated from sediment.</title>
        <authorList>
            <person name="Wang Y."/>
        </authorList>
    </citation>
    <scope>NUCLEOTIDE SEQUENCE [LARGE SCALE GENOMIC DNA]</scope>
    <source>
        <strain evidence="2 3">HXT-9</strain>
    </source>
</reference>
<feature type="compositionally biased region" description="Basic and acidic residues" evidence="1">
    <location>
        <begin position="358"/>
        <end position="373"/>
    </location>
</feature>
<dbReference type="InterPro" id="IPR005534">
    <property type="entry name" value="Curli_assmbl/transp-comp_CsgG"/>
</dbReference>
<dbReference type="Proteomes" id="UP000468901">
    <property type="component" value="Unassembled WGS sequence"/>
</dbReference>
<feature type="region of interest" description="Disordered" evidence="1">
    <location>
        <begin position="350"/>
        <end position="409"/>
    </location>
</feature>
<accession>A0A6N6VES2</accession>
<dbReference type="EMBL" id="WESC01000012">
    <property type="protein sequence ID" value="KAB7739226.1"/>
    <property type="molecule type" value="Genomic_DNA"/>
</dbReference>
<gene>
    <name evidence="2" type="ORF">F2P47_13490</name>
</gene>
<comment type="caution">
    <text evidence="2">The sequence shown here is derived from an EMBL/GenBank/DDBJ whole genome shotgun (WGS) entry which is preliminary data.</text>
</comment>
<name>A0A6N6VES2_9HYPH</name>
<dbReference type="NCBIfam" id="NF037935">
    <property type="entry name" value="holdfast_HfaB"/>
    <property type="match status" value="1"/>
</dbReference>
<evidence type="ECO:0000313" key="3">
    <source>
        <dbReference type="Proteomes" id="UP000468901"/>
    </source>
</evidence>
<dbReference type="GO" id="GO:0030288">
    <property type="term" value="C:outer membrane-bounded periplasmic space"/>
    <property type="evidence" value="ECO:0007669"/>
    <property type="project" value="InterPro"/>
</dbReference>
<sequence length="409" mass="43828">MHECDDAATPPENHEIRQIQTDHICWHTGCTHEFDFGFCPSGTELELRRPIVFATVKSISAHKGLAARTLGLLSIAFALTGCITPSAGSNGQYTTPVGDAPVISNETPYSSALRCLASHIPSDIQASRIAVGNIRDYTGKEEADGSGRKLTQGASLMAMSALGKAGVPLVERYDTSVTELELKYTNNKLIGDAQPNGDYRKIFAGEIRGSDYYLVGGITELNFNIRSGGVSASVASSSDQGWGANAGGKLYVMNIGLDLRLVNSRTLEVVDFVSYQKQIVGHEVSAGVFDFLGGNLFDVGAGESAMEPIQLAVRSVVERAVLKMLVPLYHVDPSQCAKFGAKGDPMGKIDYRQTNPDAVDHRPVRDDAPREAEAAMPAAPVRKKAQADESPYAYYSPIDNSAGLRGQVN</sequence>
<keyword evidence="3" id="KW-1185">Reference proteome</keyword>
<dbReference type="InterPro" id="IPR049861">
    <property type="entry name" value="Holdfast_HfaB"/>
</dbReference>
<dbReference type="Pfam" id="PF03783">
    <property type="entry name" value="CsgG"/>
    <property type="match status" value="1"/>
</dbReference>
<organism evidence="2 3">
    <name type="scientific">Parvibaculum sedimenti</name>
    <dbReference type="NCBI Taxonomy" id="2608632"/>
    <lineage>
        <taxon>Bacteria</taxon>
        <taxon>Pseudomonadati</taxon>
        <taxon>Pseudomonadota</taxon>
        <taxon>Alphaproteobacteria</taxon>
        <taxon>Hyphomicrobiales</taxon>
        <taxon>Parvibaculaceae</taxon>
        <taxon>Parvibaculum</taxon>
    </lineage>
</organism>
<protein>
    <submittedName>
        <fullName evidence="2">Transcriptional regulator</fullName>
    </submittedName>
</protein>
<evidence type="ECO:0000313" key="2">
    <source>
        <dbReference type="EMBL" id="KAB7739226.1"/>
    </source>
</evidence>